<name>A0A420XLR3_9ACTN</name>
<dbReference type="GO" id="GO:0052618">
    <property type="term" value="F:coenzyme F420-0:L-glutamate ligase activity"/>
    <property type="evidence" value="ECO:0007669"/>
    <property type="project" value="TreeGrafter"/>
</dbReference>
<evidence type="ECO:0000256" key="3">
    <source>
        <dbReference type="ARBA" id="ARBA00022741"/>
    </source>
</evidence>
<keyword evidence="7" id="KW-0342">GTP-binding</keyword>
<dbReference type="FunCoup" id="A0A420XLR3">
    <property type="interactions" value="1"/>
</dbReference>
<dbReference type="PANTHER" id="PTHR47917">
    <property type="match status" value="1"/>
</dbReference>
<dbReference type="RefSeq" id="WP_121194497.1">
    <property type="nucleotide sequence ID" value="NZ_RBWV01000014.1"/>
</dbReference>
<keyword evidence="9" id="KW-0511">Multifunctional enzyme</keyword>
<dbReference type="NCBIfam" id="NF009810">
    <property type="entry name" value="PRK13294.1"/>
    <property type="match status" value="1"/>
</dbReference>
<dbReference type="InterPro" id="IPR008225">
    <property type="entry name" value="F420-0_g-glutamyl_ligase"/>
</dbReference>
<keyword evidence="5" id="KW-0630">Potassium</keyword>
<proteinExistence type="predicted"/>
<keyword evidence="3" id="KW-0547">Nucleotide-binding</keyword>
<dbReference type="Gene3D" id="3.30.1330.100">
    <property type="entry name" value="CofE-like"/>
    <property type="match status" value="2"/>
</dbReference>
<dbReference type="Gene3D" id="3.40.109.10">
    <property type="entry name" value="NADH Oxidase"/>
    <property type="match status" value="1"/>
</dbReference>
<sequence length="441" mass="45095">MTPPPGPVTVLPVTGLPEVAAGDDLGALLDAALPQLAEGDVVVVSSKVVAKAEGRALRGVTRDEAVTAETVRVVARRGPTRIVETRHGLVLAAAGVDESNVEPGTVLLLPSDPDASARALRAALRASRGLDRLGVVVTDTAGRAWRQGQTDIAVGAAGVRALHDLRGSTDSSGRVLDVTLPALGDELAGAADLVKGKATGVPAAVVRGLGADALLDDDGPGAAALVRPADEDLFRWGTAEARAQGARAAVGARRTVRSFAPGAPDPEAVRRALAAAVTAPAPHHTVPWRFAVVETAAARTRLLDAMQAAWEADLRVDGFSGEQVARRVRRGAVLRGAPLLVVPCLVSDGAHDYPDARRSAAERSMFVLAAGAGIEALLVALAAEGLGSAWVSSALFCPDAARAALDLDASWEPMGTVAVGVPAAAPPARPERPLDELVVLR</sequence>
<dbReference type="Proteomes" id="UP000281955">
    <property type="component" value="Unassembled WGS sequence"/>
</dbReference>
<evidence type="ECO:0000313" key="12">
    <source>
        <dbReference type="EMBL" id="RKS71432.1"/>
    </source>
</evidence>
<keyword evidence="6" id="KW-0560">Oxidoreductase</keyword>
<evidence type="ECO:0000256" key="6">
    <source>
        <dbReference type="ARBA" id="ARBA00023002"/>
    </source>
</evidence>
<feature type="domain" description="Nitroreductase" evidence="10">
    <location>
        <begin position="252"/>
        <end position="420"/>
    </location>
</feature>
<dbReference type="NCBIfam" id="TIGR01916">
    <property type="entry name" value="F420_cofE"/>
    <property type="match status" value="1"/>
</dbReference>
<protein>
    <submittedName>
        <fullName evidence="12">Coenzyme F420-0:L-glutamate ligase/coenzyme F420-1:gamma-L-glutamate ligase</fullName>
    </submittedName>
</protein>
<evidence type="ECO:0000256" key="4">
    <source>
        <dbReference type="ARBA" id="ARBA00022842"/>
    </source>
</evidence>
<dbReference type="GO" id="GO:0046872">
    <property type="term" value="F:metal ion binding"/>
    <property type="evidence" value="ECO:0007669"/>
    <property type="project" value="UniProtKB-KW"/>
</dbReference>
<keyword evidence="2" id="KW-0479">Metal-binding</keyword>
<dbReference type="NCBIfam" id="TIGR03553">
    <property type="entry name" value="F420_FbiB_CTERM"/>
    <property type="match status" value="1"/>
</dbReference>
<dbReference type="GO" id="GO:0016491">
    <property type="term" value="F:oxidoreductase activity"/>
    <property type="evidence" value="ECO:0007669"/>
    <property type="project" value="UniProtKB-KW"/>
</dbReference>
<keyword evidence="4" id="KW-0460">Magnesium</keyword>
<dbReference type="InterPro" id="IPR002847">
    <property type="entry name" value="F420-0_gamma-glut_ligase-dom"/>
</dbReference>
<dbReference type="GO" id="GO:0005525">
    <property type="term" value="F:GTP binding"/>
    <property type="evidence" value="ECO:0007669"/>
    <property type="project" value="UniProtKB-KW"/>
</dbReference>
<evidence type="ECO:0000256" key="9">
    <source>
        <dbReference type="ARBA" id="ARBA00023268"/>
    </source>
</evidence>
<evidence type="ECO:0000256" key="7">
    <source>
        <dbReference type="ARBA" id="ARBA00023134"/>
    </source>
</evidence>
<dbReference type="InterPro" id="IPR029479">
    <property type="entry name" value="Nitroreductase"/>
</dbReference>
<keyword evidence="13" id="KW-1185">Reference proteome</keyword>
<evidence type="ECO:0000256" key="2">
    <source>
        <dbReference type="ARBA" id="ARBA00022723"/>
    </source>
</evidence>
<dbReference type="PANTHER" id="PTHR47917:SF1">
    <property type="entry name" value="COENZYME F420:L-GLUTAMATE LIGASE"/>
    <property type="match status" value="1"/>
</dbReference>
<dbReference type="SUPFAM" id="SSF144010">
    <property type="entry name" value="CofE-like"/>
    <property type="match status" value="1"/>
</dbReference>
<dbReference type="InParanoid" id="A0A420XLR3"/>
<evidence type="ECO:0000256" key="8">
    <source>
        <dbReference type="ARBA" id="ARBA00023211"/>
    </source>
</evidence>
<dbReference type="Pfam" id="PF01996">
    <property type="entry name" value="F420_ligase"/>
    <property type="match status" value="1"/>
</dbReference>
<keyword evidence="1 12" id="KW-0436">Ligase</keyword>
<dbReference type="InterPro" id="IPR019943">
    <property type="entry name" value="F420_FbiB_C"/>
</dbReference>
<gene>
    <name evidence="12" type="ORF">CLV35_3230</name>
</gene>
<feature type="domain" description="Coenzyme F420:L-glutamate ligase-like" evidence="11">
    <location>
        <begin position="16"/>
        <end position="208"/>
    </location>
</feature>
<evidence type="ECO:0000256" key="1">
    <source>
        <dbReference type="ARBA" id="ARBA00022598"/>
    </source>
</evidence>
<dbReference type="AlphaFoldDB" id="A0A420XLR3"/>
<comment type="caution">
    <text evidence="12">The sequence shown here is derived from an EMBL/GenBank/DDBJ whole genome shotgun (WGS) entry which is preliminary data.</text>
</comment>
<dbReference type="InterPro" id="IPR000415">
    <property type="entry name" value="Nitroreductase-like"/>
</dbReference>
<accession>A0A420XLR3</accession>
<evidence type="ECO:0000256" key="5">
    <source>
        <dbReference type="ARBA" id="ARBA00022958"/>
    </source>
</evidence>
<organism evidence="12 13">
    <name type="scientific">Motilibacter peucedani</name>
    <dbReference type="NCBI Taxonomy" id="598650"/>
    <lineage>
        <taxon>Bacteria</taxon>
        <taxon>Bacillati</taxon>
        <taxon>Actinomycetota</taxon>
        <taxon>Actinomycetes</taxon>
        <taxon>Motilibacterales</taxon>
        <taxon>Motilibacteraceae</taxon>
        <taxon>Motilibacter</taxon>
    </lineage>
</organism>
<evidence type="ECO:0000313" key="13">
    <source>
        <dbReference type="Proteomes" id="UP000281955"/>
    </source>
</evidence>
<dbReference type="EMBL" id="RBWV01000014">
    <property type="protein sequence ID" value="RKS71432.1"/>
    <property type="molecule type" value="Genomic_DNA"/>
</dbReference>
<reference evidence="12 13" key="1">
    <citation type="submission" date="2018-10" db="EMBL/GenBank/DDBJ databases">
        <title>Genomic Encyclopedia of Archaeal and Bacterial Type Strains, Phase II (KMG-II): from individual species to whole genera.</title>
        <authorList>
            <person name="Goeker M."/>
        </authorList>
    </citation>
    <scope>NUCLEOTIDE SEQUENCE [LARGE SCALE GENOMIC DNA]</scope>
    <source>
        <strain evidence="12 13">RP-AC37</strain>
    </source>
</reference>
<dbReference type="OrthoDB" id="9788295at2"/>
<evidence type="ECO:0000259" key="10">
    <source>
        <dbReference type="Pfam" id="PF00881"/>
    </source>
</evidence>
<evidence type="ECO:0000259" key="11">
    <source>
        <dbReference type="Pfam" id="PF01996"/>
    </source>
</evidence>
<dbReference type="Pfam" id="PF00881">
    <property type="entry name" value="Nitroreductase"/>
    <property type="match status" value="1"/>
</dbReference>
<dbReference type="SUPFAM" id="SSF55469">
    <property type="entry name" value="FMN-dependent nitroreductase-like"/>
    <property type="match status" value="1"/>
</dbReference>
<keyword evidence="8" id="KW-0464">Manganese</keyword>